<dbReference type="KEGG" id="bgz:XH91_28100"/>
<name>A0AAE6CAJ6_9BRAD</name>
<evidence type="ECO:0000313" key="2">
    <source>
        <dbReference type="Proteomes" id="UP000288972"/>
    </source>
</evidence>
<dbReference type="EMBL" id="CP030053">
    <property type="protein sequence ID" value="QAU48836.1"/>
    <property type="molecule type" value="Genomic_DNA"/>
</dbReference>
<accession>A0AAE6CAJ6</accession>
<dbReference type="AlphaFoldDB" id="A0AAE6CAJ6"/>
<gene>
    <name evidence="1" type="primary">brxC</name>
    <name evidence="1" type="ORF">XH91_28100</name>
</gene>
<dbReference type="InterPro" id="IPR047679">
    <property type="entry name" value="BREX_BrxC"/>
</dbReference>
<protein>
    <submittedName>
        <fullName evidence="1">BREX system P-loop protein BrxC</fullName>
    </submittedName>
</protein>
<dbReference type="NCBIfam" id="NF033441">
    <property type="entry name" value="BREX_BrxC"/>
    <property type="match status" value="1"/>
</dbReference>
<dbReference type="InterPro" id="IPR027417">
    <property type="entry name" value="P-loop_NTPase"/>
</dbReference>
<dbReference type="Proteomes" id="UP000288972">
    <property type="component" value="Chromosome"/>
</dbReference>
<reference evidence="1 2" key="1">
    <citation type="submission" date="2018-06" db="EMBL/GenBank/DDBJ databases">
        <title>Comparative genomics of rhizobia nodulating Arachis hypogaea in China.</title>
        <authorList>
            <person name="Li Y."/>
        </authorList>
    </citation>
    <scope>NUCLEOTIDE SEQUENCE [LARGE SCALE GENOMIC DNA]</scope>
    <source>
        <strain evidence="1 2">CCBAU 51670</strain>
    </source>
</reference>
<proteinExistence type="predicted"/>
<dbReference type="SUPFAM" id="SSF52540">
    <property type="entry name" value="P-loop containing nucleoside triphosphate hydrolases"/>
    <property type="match status" value="1"/>
</dbReference>
<evidence type="ECO:0000313" key="1">
    <source>
        <dbReference type="EMBL" id="QAU48836.1"/>
    </source>
</evidence>
<sequence length="1179" mass="130484">MNNVAKIASLFASDITRQIEEVIKVDQTSSEIIASEIDEYVVTDAIKKHYVHVLERYQETPQKPHEGVAIWISGFFGSGKSSFAKVLGLAIEDRDVLGVPAAERFSTRANDPKLSVVLKTINEKIPTHTVIFDVSTDRGIRTGNQMLTEIMYRLFLGSLGYAKEIDPAELEIALEGEGRLDEFKKVFQELHGKSWDAQKNLPIFALNQASAVLHKLEPATYPMADSWSKGRPKIDITPGRLADRIVELMKRRKPGRSLIFVVDEVGQFVARDTQKMLDLQAIVQQLGVKGRGKYWIAVTSQERLSEVVSGLDDRRIELPKLMDRFPLQVHLEPSDISEVTSRRVLAKNAAAETALGKLYDDNRARLDLNSKITADVSLPSLSRERFVDLYPLLPYQIDLIIDIVSGLRMQGGASKHVGGANRTIIKLAQQLLINPATKIADAPIGALVRLDQVYDLVEGNINSDIRAKIISIPQKVQHPLAQAVAKVVCLLQFVRTVHRTPENIAAALVDRVDADSRLTEVREALAKLESALMVRQGEGGYRIPTPAEDDWDNSRASIEPKKGDERRLFASVLAGFWAPQPGFTLGDAKVFKAGLTVEGNEEVAGDISFHLELADNAEQALMDAENLRKRSQMQQKDVFWSIALDQDIRREMREAFRSDEMIKRKGRGTPTADETALIAEEKVRQRNHLQELGRRLKSACLAGKVFFRGNDRSPAGTVTEVGKAVTGVLQQVLPDVYNRFAEASAKKADVTKGIDALLTAENLSGLPAVFSHLELLRDEQNKRVFRADVVPLSEILAKVEQRAAYGEQVTGKYLEDEFLKPPFGWDFDVVRLLTLSLLRAGQIEAISKGQTIDQATTTAAKDCFSGNNMFRAAAFRPKKGIDFAVLAEAGENYRDTFGDEVKELAPGPIAAEIRAAVERHEEGLDGVLGTMRSAQLPGADVLESAVNQMRAIRRGNEENAILTFNASHKSLKDAIKRGSDLAAALNDSALKAIADARTAMKLMPALEEEPELDAVYPEQGKALNDLLGRETFFREIGPISKAATSIAAEYKRRYDAALDARVKAYLGALDVLAKTPGWERLDEAQRDEISRHLKQCADKNWNNQTIRHLRSEAELAESRLAAAVAKMHQILEGERLATVSVGQFFSGGIETEEQLEQALEGIRDEFSRLIGEGKKVIVK</sequence>
<organism evidence="1 2">
    <name type="scientific">Bradyrhizobium guangzhouense</name>
    <dbReference type="NCBI Taxonomy" id="1325095"/>
    <lineage>
        <taxon>Bacteria</taxon>
        <taxon>Pseudomonadati</taxon>
        <taxon>Pseudomonadota</taxon>
        <taxon>Alphaproteobacteria</taxon>
        <taxon>Hyphomicrobiales</taxon>
        <taxon>Nitrobacteraceae</taxon>
        <taxon>Bradyrhizobium</taxon>
    </lineage>
</organism>